<dbReference type="Proteomes" id="UP000789342">
    <property type="component" value="Unassembled WGS sequence"/>
</dbReference>
<dbReference type="OrthoDB" id="2419246at2759"/>
<dbReference type="InterPro" id="IPR001623">
    <property type="entry name" value="DnaJ_domain"/>
</dbReference>
<accession>A0A9N9JN64</accession>
<reference evidence="2" key="1">
    <citation type="submission" date="2021-06" db="EMBL/GenBank/DDBJ databases">
        <authorList>
            <person name="Kallberg Y."/>
            <person name="Tangrot J."/>
            <person name="Rosling A."/>
        </authorList>
    </citation>
    <scope>NUCLEOTIDE SEQUENCE</scope>
    <source>
        <strain evidence="2">CL551</strain>
    </source>
</reference>
<dbReference type="Gene3D" id="1.10.287.110">
    <property type="entry name" value="DnaJ domain"/>
    <property type="match status" value="1"/>
</dbReference>
<dbReference type="NCBIfam" id="TIGR00714">
    <property type="entry name" value="hscB"/>
    <property type="match status" value="1"/>
</dbReference>
<feature type="domain" description="J" evidence="1">
    <location>
        <begin position="1"/>
        <end position="76"/>
    </location>
</feature>
<dbReference type="CDD" id="cd06257">
    <property type="entry name" value="DnaJ"/>
    <property type="match status" value="1"/>
</dbReference>
<evidence type="ECO:0000259" key="1">
    <source>
        <dbReference type="PROSITE" id="PS50076"/>
    </source>
</evidence>
<evidence type="ECO:0000313" key="2">
    <source>
        <dbReference type="EMBL" id="CAG8788550.1"/>
    </source>
</evidence>
<dbReference type="PANTHER" id="PTHR14021">
    <property type="entry name" value="IRON-SULFUR CLUSTER CO-CHAPERONE PROTEIN HSCB"/>
    <property type="match status" value="1"/>
</dbReference>
<comment type="caution">
    <text evidence="2">The sequence shown here is derived from an EMBL/GenBank/DDBJ whole genome shotgun (WGS) entry which is preliminary data.</text>
</comment>
<dbReference type="InterPro" id="IPR036869">
    <property type="entry name" value="J_dom_sf"/>
</dbReference>
<name>A0A9N9JN64_9GLOM</name>
<gene>
    <name evidence="2" type="ORF">AMORRO_LOCUS17941</name>
</gene>
<dbReference type="AlphaFoldDB" id="A0A9N9JN64"/>
<dbReference type="PROSITE" id="PS50076">
    <property type="entry name" value="DNAJ_2"/>
    <property type="match status" value="1"/>
</dbReference>
<evidence type="ECO:0000313" key="3">
    <source>
        <dbReference type="Proteomes" id="UP000789342"/>
    </source>
</evidence>
<proteinExistence type="predicted"/>
<keyword evidence="3" id="KW-1185">Reference proteome</keyword>
<dbReference type="Pfam" id="PF00226">
    <property type="entry name" value="DnaJ"/>
    <property type="match status" value="1"/>
</dbReference>
<dbReference type="EMBL" id="CAJVPV010059111">
    <property type="protein sequence ID" value="CAG8788550.1"/>
    <property type="molecule type" value="Genomic_DNA"/>
</dbReference>
<dbReference type="GO" id="GO:0051087">
    <property type="term" value="F:protein-folding chaperone binding"/>
    <property type="evidence" value="ECO:0007669"/>
    <property type="project" value="InterPro"/>
</dbReference>
<protein>
    <submittedName>
        <fullName evidence="2">7616_t:CDS:1</fullName>
    </submittedName>
</protein>
<feature type="non-terminal residue" evidence="2">
    <location>
        <position position="1"/>
    </location>
</feature>
<dbReference type="SUPFAM" id="SSF46565">
    <property type="entry name" value="Chaperone J-domain"/>
    <property type="match status" value="1"/>
</dbReference>
<organism evidence="2 3">
    <name type="scientific">Acaulospora morrowiae</name>
    <dbReference type="NCBI Taxonomy" id="94023"/>
    <lineage>
        <taxon>Eukaryota</taxon>
        <taxon>Fungi</taxon>
        <taxon>Fungi incertae sedis</taxon>
        <taxon>Mucoromycota</taxon>
        <taxon>Glomeromycotina</taxon>
        <taxon>Glomeromycetes</taxon>
        <taxon>Diversisporales</taxon>
        <taxon>Acaulosporaceae</taxon>
        <taxon>Acaulospora</taxon>
    </lineage>
</organism>
<dbReference type="GO" id="GO:0005739">
    <property type="term" value="C:mitochondrion"/>
    <property type="evidence" value="ECO:0007669"/>
    <property type="project" value="TreeGrafter"/>
</dbReference>
<dbReference type="GO" id="GO:0044571">
    <property type="term" value="P:[2Fe-2S] cluster assembly"/>
    <property type="evidence" value="ECO:0007669"/>
    <property type="project" value="InterPro"/>
</dbReference>
<dbReference type="PANTHER" id="PTHR14021:SF15">
    <property type="entry name" value="IRON-SULFUR CLUSTER CO-CHAPERONE PROTEIN HSCB"/>
    <property type="match status" value="1"/>
</dbReference>
<sequence length="107" mass="12528">MLRMHEDNFDPTPTFDINPADLRRGFLRLQQRVHPDNYGAKDQQEYTYAQQQSSLINKAYQVLKDPLSRAQYMLQLNGIAITESESLEDPKLLMEILDTRERLEEAT</sequence>
<dbReference type="InterPro" id="IPR004640">
    <property type="entry name" value="HscB"/>
</dbReference>
<dbReference type="GO" id="GO:0001671">
    <property type="term" value="F:ATPase activator activity"/>
    <property type="evidence" value="ECO:0007669"/>
    <property type="project" value="InterPro"/>
</dbReference>